<evidence type="ECO:0008006" key="4">
    <source>
        <dbReference type="Google" id="ProtNLM"/>
    </source>
</evidence>
<reference evidence="2" key="1">
    <citation type="journal article" date="2023" name="Mol. Phylogenet. Evol.">
        <title>Genome-scale phylogeny and comparative genomics of the fungal order Sordariales.</title>
        <authorList>
            <person name="Hensen N."/>
            <person name="Bonometti L."/>
            <person name="Westerberg I."/>
            <person name="Brannstrom I.O."/>
            <person name="Guillou S."/>
            <person name="Cros-Aarteil S."/>
            <person name="Calhoun S."/>
            <person name="Haridas S."/>
            <person name="Kuo A."/>
            <person name="Mondo S."/>
            <person name="Pangilinan J."/>
            <person name="Riley R."/>
            <person name="LaButti K."/>
            <person name="Andreopoulos B."/>
            <person name="Lipzen A."/>
            <person name="Chen C."/>
            <person name="Yan M."/>
            <person name="Daum C."/>
            <person name="Ng V."/>
            <person name="Clum A."/>
            <person name="Steindorff A."/>
            <person name="Ohm R.A."/>
            <person name="Martin F."/>
            <person name="Silar P."/>
            <person name="Natvig D.O."/>
            <person name="Lalanne C."/>
            <person name="Gautier V."/>
            <person name="Ament-Velasquez S.L."/>
            <person name="Kruys A."/>
            <person name="Hutchinson M.I."/>
            <person name="Powell A.J."/>
            <person name="Barry K."/>
            <person name="Miller A.N."/>
            <person name="Grigoriev I.V."/>
            <person name="Debuchy R."/>
            <person name="Gladieux P."/>
            <person name="Hiltunen Thoren M."/>
            <person name="Johannesson H."/>
        </authorList>
    </citation>
    <scope>NUCLEOTIDE SEQUENCE</scope>
    <source>
        <strain evidence="2">PSN243</strain>
    </source>
</reference>
<gene>
    <name evidence="2" type="ORF">QBC34DRAFT_418942</name>
</gene>
<dbReference type="EMBL" id="MU866021">
    <property type="protein sequence ID" value="KAK4442306.1"/>
    <property type="molecule type" value="Genomic_DNA"/>
</dbReference>
<comment type="caution">
    <text evidence="2">The sequence shown here is derived from an EMBL/GenBank/DDBJ whole genome shotgun (WGS) entry which is preliminary data.</text>
</comment>
<sequence>MESESEPSYSRDAAVAAITKYLKFVDRMWNYDPDDPDKGDSLEKPPDGGWPEITLDLGEPLKLSHEAVELIRRIPFSRDVVMPESRCFPHREWFRSARQTLDQNGIVEYMYPEWPELDPKYPPHIFPLFENEGRYGHSLLIDTKRGVAIWHVFDGRPHPEGAPWGDARCEDEDGEDVYGAAGWRTAATYRIETFFSMAEEQLKACNWLPLMEQCGNGIRELRVYGEPDESEHEHERIAILREAGWPGDKWDPVAAHTKTNELVEKMEAELEALRFGQAQRREEATAQEVGEGVSKLHVEP</sequence>
<accession>A0AAV9G4D3</accession>
<organism evidence="2 3">
    <name type="scientific">Podospora aff. communis PSN243</name>
    <dbReference type="NCBI Taxonomy" id="3040156"/>
    <lineage>
        <taxon>Eukaryota</taxon>
        <taxon>Fungi</taxon>
        <taxon>Dikarya</taxon>
        <taxon>Ascomycota</taxon>
        <taxon>Pezizomycotina</taxon>
        <taxon>Sordariomycetes</taxon>
        <taxon>Sordariomycetidae</taxon>
        <taxon>Sordariales</taxon>
        <taxon>Podosporaceae</taxon>
        <taxon>Podospora</taxon>
    </lineage>
</organism>
<name>A0AAV9G4D3_9PEZI</name>
<keyword evidence="3" id="KW-1185">Reference proteome</keyword>
<proteinExistence type="predicted"/>
<dbReference type="Proteomes" id="UP001321760">
    <property type="component" value="Unassembled WGS sequence"/>
</dbReference>
<evidence type="ECO:0000313" key="3">
    <source>
        <dbReference type="Proteomes" id="UP001321760"/>
    </source>
</evidence>
<evidence type="ECO:0000256" key="1">
    <source>
        <dbReference type="SAM" id="MobiDB-lite"/>
    </source>
</evidence>
<dbReference type="AlphaFoldDB" id="A0AAV9G4D3"/>
<reference evidence="2" key="2">
    <citation type="submission" date="2023-05" db="EMBL/GenBank/DDBJ databases">
        <authorList>
            <consortium name="Lawrence Berkeley National Laboratory"/>
            <person name="Steindorff A."/>
            <person name="Hensen N."/>
            <person name="Bonometti L."/>
            <person name="Westerberg I."/>
            <person name="Brannstrom I.O."/>
            <person name="Guillou S."/>
            <person name="Cros-Aarteil S."/>
            <person name="Calhoun S."/>
            <person name="Haridas S."/>
            <person name="Kuo A."/>
            <person name="Mondo S."/>
            <person name="Pangilinan J."/>
            <person name="Riley R."/>
            <person name="Labutti K."/>
            <person name="Andreopoulos B."/>
            <person name="Lipzen A."/>
            <person name="Chen C."/>
            <person name="Yanf M."/>
            <person name="Daum C."/>
            <person name="Ng V."/>
            <person name="Clum A."/>
            <person name="Ohm R."/>
            <person name="Martin F."/>
            <person name="Silar P."/>
            <person name="Natvig D."/>
            <person name="Lalanne C."/>
            <person name="Gautier V."/>
            <person name="Ament-Velasquez S.L."/>
            <person name="Kruys A."/>
            <person name="Hutchinson M.I."/>
            <person name="Powell A.J."/>
            <person name="Barry K."/>
            <person name="Miller A.N."/>
            <person name="Grigoriev I.V."/>
            <person name="Debuchy R."/>
            <person name="Gladieux P."/>
            <person name="Thoren M.H."/>
            <person name="Johannesson H."/>
        </authorList>
    </citation>
    <scope>NUCLEOTIDE SEQUENCE</scope>
    <source>
        <strain evidence="2">PSN243</strain>
    </source>
</reference>
<feature type="region of interest" description="Disordered" evidence="1">
    <location>
        <begin position="279"/>
        <end position="300"/>
    </location>
</feature>
<protein>
    <recommendedName>
        <fullName evidence="4">Knr4/Smi1-like domain-containing protein</fullName>
    </recommendedName>
</protein>
<evidence type="ECO:0000313" key="2">
    <source>
        <dbReference type="EMBL" id="KAK4442306.1"/>
    </source>
</evidence>